<evidence type="ECO:0000313" key="4">
    <source>
        <dbReference type="EMBL" id="GMF26663.1"/>
    </source>
</evidence>
<dbReference type="AlphaFoldDB" id="A0A9W6X1X9"/>
<accession>A0A9W6X1X9</accession>
<keyword evidence="5" id="KW-1185">Reference proteome</keyword>
<evidence type="ECO:0000256" key="1">
    <source>
        <dbReference type="ARBA" id="ARBA00022448"/>
    </source>
</evidence>
<name>A0A9W6X1X9_9STRA</name>
<sequence length="248" mass="27318">MYYLADKLIEDVCLLSGTSDQQSVKLTTKGPGRSNLPLMKSGSEGPQVPTIWTKIEQGVMKHLVHQETANKVILCGLTGVFKPARITLILGQPGSGKSSLLKILGGRFPLDKTIKFSAVVTYNDIEREKLLSLLARFIAYTNQNDDHYPLLSVHEAFEFAHRCCGGGDLKPTVIEALNKCDNSEKRELAFNIVTAQDKFAADIRVKSLGLDRCKNTKVGNAMIRGVSGGERKRVTTGEMTFGHKRVMH</sequence>
<dbReference type="EMBL" id="BSXW01000620">
    <property type="protein sequence ID" value="GMF26663.1"/>
    <property type="molecule type" value="Genomic_DNA"/>
</dbReference>
<protein>
    <submittedName>
        <fullName evidence="4">Unnamed protein product</fullName>
    </submittedName>
</protein>
<dbReference type="SUPFAM" id="SSF52540">
    <property type="entry name" value="P-loop containing nucleoside triphosphate hydrolases"/>
    <property type="match status" value="1"/>
</dbReference>
<dbReference type="OrthoDB" id="152732at2759"/>
<dbReference type="Gene3D" id="3.40.50.300">
    <property type="entry name" value="P-loop containing nucleotide triphosphate hydrolases"/>
    <property type="match status" value="1"/>
</dbReference>
<evidence type="ECO:0000313" key="5">
    <source>
        <dbReference type="Proteomes" id="UP001165083"/>
    </source>
</evidence>
<reference evidence="4" key="1">
    <citation type="submission" date="2023-04" db="EMBL/GenBank/DDBJ databases">
        <title>Phytophthora lilii NBRC 32176.</title>
        <authorList>
            <person name="Ichikawa N."/>
            <person name="Sato H."/>
            <person name="Tonouchi N."/>
        </authorList>
    </citation>
    <scope>NUCLEOTIDE SEQUENCE</scope>
    <source>
        <strain evidence="4">NBRC 32176</strain>
    </source>
</reference>
<dbReference type="InterPro" id="IPR003439">
    <property type="entry name" value="ABC_transporter-like_ATP-bd"/>
</dbReference>
<dbReference type="PANTHER" id="PTHR19241">
    <property type="entry name" value="ATP-BINDING CASSETTE TRANSPORTER"/>
    <property type="match status" value="1"/>
</dbReference>
<proteinExistence type="predicted"/>
<dbReference type="GO" id="GO:0005524">
    <property type="term" value="F:ATP binding"/>
    <property type="evidence" value="ECO:0007669"/>
    <property type="project" value="InterPro"/>
</dbReference>
<dbReference type="InterPro" id="IPR027417">
    <property type="entry name" value="P-loop_NTPase"/>
</dbReference>
<evidence type="ECO:0000259" key="3">
    <source>
        <dbReference type="Pfam" id="PF00005"/>
    </source>
</evidence>
<dbReference type="Proteomes" id="UP001165083">
    <property type="component" value="Unassembled WGS sequence"/>
</dbReference>
<feature type="region of interest" description="Disordered" evidence="2">
    <location>
        <begin position="25"/>
        <end position="45"/>
    </location>
</feature>
<organism evidence="4 5">
    <name type="scientific">Phytophthora lilii</name>
    <dbReference type="NCBI Taxonomy" id="2077276"/>
    <lineage>
        <taxon>Eukaryota</taxon>
        <taxon>Sar</taxon>
        <taxon>Stramenopiles</taxon>
        <taxon>Oomycota</taxon>
        <taxon>Peronosporomycetes</taxon>
        <taxon>Peronosporales</taxon>
        <taxon>Peronosporaceae</taxon>
        <taxon>Phytophthora</taxon>
    </lineage>
</organism>
<gene>
    <name evidence="4" type="ORF">Plil01_001109800</name>
</gene>
<dbReference type="GO" id="GO:0016887">
    <property type="term" value="F:ATP hydrolysis activity"/>
    <property type="evidence" value="ECO:0007669"/>
    <property type="project" value="InterPro"/>
</dbReference>
<keyword evidence="1" id="KW-0813">Transport</keyword>
<dbReference type="Pfam" id="PF00005">
    <property type="entry name" value="ABC_tran"/>
    <property type="match status" value="1"/>
</dbReference>
<comment type="caution">
    <text evidence="4">The sequence shown here is derived from an EMBL/GenBank/DDBJ whole genome shotgun (WGS) entry which is preliminary data.</text>
</comment>
<evidence type="ECO:0000256" key="2">
    <source>
        <dbReference type="SAM" id="MobiDB-lite"/>
    </source>
</evidence>
<feature type="domain" description="ABC transporter" evidence="3">
    <location>
        <begin position="81"/>
        <end position="244"/>
    </location>
</feature>